<dbReference type="PROSITE" id="PS51257">
    <property type="entry name" value="PROKAR_LIPOPROTEIN"/>
    <property type="match status" value="1"/>
</dbReference>
<dbReference type="InterPro" id="IPR009056">
    <property type="entry name" value="Cyt_c-like_dom"/>
</dbReference>
<dbReference type="EMBL" id="DSVQ01000016">
    <property type="protein sequence ID" value="HGT40427.1"/>
    <property type="molecule type" value="Genomic_DNA"/>
</dbReference>
<dbReference type="InterPro" id="IPR036909">
    <property type="entry name" value="Cyt_c-like_dom_sf"/>
</dbReference>
<dbReference type="InterPro" id="IPR011042">
    <property type="entry name" value="6-blade_b-propeller_TolB-like"/>
</dbReference>
<organism evidence="6">
    <name type="scientific">Schlesneria paludicola</name>
    <dbReference type="NCBI Taxonomy" id="360056"/>
    <lineage>
        <taxon>Bacteria</taxon>
        <taxon>Pseudomonadati</taxon>
        <taxon>Planctomycetota</taxon>
        <taxon>Planctomycetia</taxon>
        <taxon>Planctomycetales</taxon>
        <taxon>Planctomycetaceae</taxon>
        <taxon>Schlesneria</taxon>
    </lineage>
</organism>
<dbReference type="NCBIfam" id="TIGR02604">
    <property type="entry name" value="Piru_Ver_Nterm"/>
    <property type="match status" value="1"/>
</dbReference>
<name>A0A7C4QPP2_9PLAN</name>
<dbReference type="PROSITE" id="PS51007">
    <property type="entry name" value="CYTC"/>
    <property type="match status" value="1"/>
</dbReference>
<dbReference type="SUPFAM" id="SSF48371">
    <property type="entry name" value="ARM repeat"/>
    <property type="match status" value="1"/>
</dbReference>
<gene>
    <name evidence="6" type="ORF">ENS64_14370</name>
</gene>
<accession>A0A7C4QPP2</accession>
<dbReference type="InterPro" id="IPR016024">
    <property type="entry name" value="ARM-type_fold"/>
</dbReference>
<dbReference type="SUPFAM" id="SSF46626">
    <property type="entry name" value="Cytochrome c"/>
    <property type="match status" value="1"/>
</dbReference>
<dbReference type="AlphaFoldDB" id="A0A7C4QPP2"/>
<protein>
    <submittedName>
        <fullName evidence="6">C-type cytochrome</fullName>
    </submittedName>
</protein>
<dbReference type="PANTHER" id="PTHR33546:SF1">
    <property type="entry name" value="LARGE, MULTIFUNCTIONAL SECRETED PROTEIN"/>
    <property type="match status" value="1"/>
</dbReference>
<dbReference type="InterPro" id="IPR013427">
    <property type="entry name" value="Haem-bd_dom_put"/>
</dbReference>
<sequence>MRDVCLLALMMAAYGCHPGQLSAAEPRVLDDRLKLELFAEHPQLVTPTGIDVDHRGRVWVIESNTHFPPEGYSGHATDRVLVLEDTDHAGPADRISVFADGLKHGMSVAVQPVWLEQPALAGQRPSTERQIRPSLSVFLATRSEILLLRDSDGDLKADERRQLVHLDTKGDYPHNGLAGFAFDPLGWMYFGFGENLGESYRIIGSDGTTFSGGGEGGNLYRCRPDGSQLERWATGFWNPHASCFDAFGRLFTVDNDPDSRPPCRLLHSIPGGDYGYRFRNGRRGTHPFTSWNGELPGTLPMVSGTGEAPSGIICYEAEGFPEDYQGTLLIGSWGDHRIDKFVLHSKGMSFTSQPQPIVQGNEQFRPVGLALAPDGSVFFSDWVLRDYKLHGRGRVWKLSARQPQRQPGPFAKDAPAASAAALQQTLSTSRSLPARRLAARALARSDDGQQQLKQVLNDPSLPVRGRLESLWALLASPNVHPVDLFGTPEQPAAFVVEKGMVADIARRMVREQRMSQVDWVADKEQETSPAPWDDPFRLADAITDLTRFAHSDALIDGMGSSVYVSDHFRKPTTDWERLATLLASRRREPLGNSAILRLGLTDDSAMVRRAAVQWVGEERRGECRWLVEALLHDARTTPDLLCACLASLSLLDGVPPSEFEKTPSAQYALAIVADERRPAALRATALRLIAPTLPELKTEWLIRLAQSPDKTLQSEAIRTLQQSPRREAMPLLLAFAGDARNDVALRADCLSALCAVVPHEQPLPPEVQTLLVRFARGDIPGTASADVTVLQLEAIRALRGRAAEGSLVRAALSELRRAAGPDTPLREALDLALEGESTFDPRTLSEDAVATQPPQPDSGRRVFFAPQGPMCARCHTVHGRGGKVGPDLSVIGRTMNRHKLITSLLDPSREVAPYYLTWTISTTDGRVLTGMVVSENGGGDLELGDQQGNIVRIPRQDIEERVPAQISVMPQNLHQRMTRQEFLDLLSFLESLK</sequence>
<dbReference type="GO" id="GO:0046872">
    <property type="term" value="F:metal ion binding"/>
    <property type="evidence" value="ECO:0007669"/>
    <property type="project" value="UniProtKB-KW"/>
</dbReference>
<evidence type="ECO:0000256" key="2">
    <source>
        <dbReference type="ARBA" id="ARBA00022723"/>
    </source>
</evidence>
<evidence type="ECO:0000256" key="3">
    <source>
        <dbReference type="ARBA" id="ARBA00023004"/>
    </source>
</evidence>
<keyword evidence="1 4" id="KW-0349">Heme</keyword>
<dbReference type="InterPro" id="IPR013428">
    <property type="entry name" value="Membrane-bound_put_N"/>
</dbReference>
<dbReference type="Gene3D" id="2.120.10.30">
    <property type="entry name" value="TolB, C-terminal domain"/>
    <property type="match status" value="1"/>
</dbReference>
<dbReference type="InterPro" id="IPR011041">
    <property type="entry name" value="Quinoprot_gluc/sorb_DH_b-prop"/>
</dbReference>
<keyword evidence="3 4" id="KW-0408">Iron</keyword>
<evidence type="ECO:0000256" key="1">
    <source>
        <dbReference type="ARBA" id="ARBA00022617"/>
    </source>
</evidence>
<comment type="caution">
    <text evidence="6">The sequence shown here is derived from an EMBL/GenBank/DDBJ whole genome shotgun (WGS) entry which is preliminary data.</text>
</comment>
<proteinExistence type="predicted"/>
<feature type="domain" description="Cytochrome c" evidence="5">
    <location>
        <begin position="854"/>
        <end position="993"/>
    </location>
</feature>
<dbReference type="NCBIfam" id="TIGR02603">
    <property type="entry name" value="CxxCH_TIGR02603"/>
    <property type="match status" value="1"/>
</dbReference>
<dbReference type="Gene3D" id="1.10.760.10">
    <property type="entry name" value="Cytochrome c-like domain"/>
    <property type="match status" value="1"/>
</dbReference>
<dbReference type="GO" id="GO:0020037">
    <property type="term" value="F:heme binding"/>
    <property type="evidence" value="ECO:0007669"/>
    <property type="project" value="InterPro"/>
</dbReference>
<dbReference type="GO" id="GO:0009055">
    <property type="term" value="F:electron transfer activity"/>
    <property type="evidence" value="ECO:0007669"/>
    <property type="project" value="InterPro"/>
</dbReference>
<evidence type="ECO:0000259" key="5">
    <source>
        <dbReference type="PROSITE" id="PS51007"/>
    </source>
</evidence>
<evidence type="ECO:0000313" key="6">
    <source>
        <dbReference type="EMBL" id="HGT40427.1"/>
    </source>
</evidence>
<keyword evidence="2 4" id="KW-0479">Metal-binding</keyword>
<dbReference type="SUPFAM" id="SSF50952">
    <property type="entry name" value="Soluble quinoprotein glucose dehydrogenase"/>
    <property type="match status" value="1"/>
</dbReference>
<dbReference type="PANTHER" id="PTHR33546">
    <property type="entry name" value="LARGE, MULTIFUNCTIONAL SECRETED PROTEIN-RELATED"/>
    <property type="match status" value="1"/>
</dbReference>
<reference evidence="6" key="1">
    <citation type="journal article" date="2020" name="mSystems">
        <title>Genome- and Community-Level Interaction Insights into Carbon Utilization and Element Cycling Functions of Hydrothermarchaeota in Hydrothermal Sediment.</title>
        <authorList>
            <person name="Zhou Z."/>
            <person name="Liu Y."/>
            <person name="Xu W."/>
            <person name="Pan J."/>
            <person name="Luo Z.H."/>
            <person name="Li M."/>
        </authorList>
    </citation>
    <scope>NUCLEOTIDE SEQUENCE [LARGE SCALE GENOMIC DNA]</scope>
    <source>
        <strain evidence="6">SpSt-508</strain>
    </source>
</reference>
<dbReference type="InterPro" id="IPR055557">
    <property type="entry name" value="DUF7133"/>
</dbReference>
<dbReference type="Pfam" id="PF23500">
    <property type="entry name" value="DUF7133"/>
    <property type="match status" value="2"/>
</dbReference>
<evidence type="ECO:0000256" key="4">
    <source>
        <dbReference type="PROSITE-ProRule" id="PRU00433"/>
    </source>
</evidence>